<evidence type="ECO:0000313" key="17">
    <source>
        <dbReference type="EMBL" id="KAK9695140.1"/>
    </source>
</evidence>
<evidence type="ECO:0000256" key="3">
    <source>
        <dbReference type="ARBA" id="ARBA00005988"/>
    </source>
</evidence>
<evidence type="ECO:0000313" key="18">
    <source>
        <dbReference type="Proteomes" id="UP001458880"/>
    </source>
</evidence>
<dbReference type="PROSITE" id="PS00132">
    <property type="entry name" value="CARBOXYPEPT_ZN_1"/>
    <property type="match status" value="1"/>
</dbReference>
<evidence type="ECO:0000256" key="11">
    <source>
        <dbReference type="ARBA" id="ARBA00023049"/>
    </source>
</evidence>
<dbReference type="GO" id="GO:0005615">
    <property type="term" value="C:extracellular space"/>
    <property type="evidence" value="ECO:0007669"/>
    <property type="project" value="TreeGrafter"/>
</dbReference>
<feature type="signal peptide" evidence="15">
    <location>
        <begin position="1"/>
        <end position="15"/>
    </location>
</feature>
<evidence type="ECO:0000256" key="5">
    <source>
        <dbReference type="ARBA" id="ARBA00022645"/>
    </source>
</evidence>
<comment type="subcellular location">
    <subcellularLocation>
        <location evidence="2">Secreted</location>
    </subcellularLocation>
</comment>
<evidence type="ECO:0000259" key="16">
    <source>
        <dbReference type="PROSITE" id="PS52035"/>
    </source>
</evidence>
<name>A0AAW1IXZ9_POPJA</name>
<keyword evidence="5 17" id="KW-0121">Carboxypeptidase</keyword>
<dbReference type="PANTHER" id="PTHR11705:SF140">
    <property type="entry name" value="FI02848P-RELATED"/>
    <property type="match status" value="1"/>
</dbReference>
<proteinExistence type="inferred from homology"/>
<dbReference type="FunFam" id="3.40.630.10:FF:000040">
    <property type="entry name" value="zinc carboxypeptidase"/>
    <property type="match status" value="1"/>
</dbReference>
<dbReference type="InterPro" id="IPR003146">
    <property type="entry name" value="M14A_act_pep"/>
</dbReference>
<evidence type="ECO:0000256" key="10">
    <source>
        <dbReference type="ARBA" id="ARBA00022833"/>
    </source>
</evidence>
<dbReference type="CDD" id="cd03860">
    <property type="entry name" value="M14_CP_A-B_like"/>
    <property type="match status" value="1"/>
</dbReference>
<dbReference type="PANTHER" id="PTHR11705">
    <property type="entry name" value="PROTEASE FAMILY M14 CARBOXYPEPTIDASE A,B"/>
    <property type="match status" value="1"/>
</dbReference>
<feature type="chain" id="PRO_5043676824" evidence="15">
    <location>
        <begin position="16"/>
        <end position="414"/>
    </location>
</feature>
<dbReference type="Gene3D" id="3.40.630.10">
    <property type="entry name" value="Zn peptidases"/>
    <property type="match status" value="1"/>
</dbReference>
<evidence type="ECO:0000256" key="1">
    <source>
        <dbReference type="ARBA" id="ARBA00001947"/>
    </source>
</evidence>
<sequence>MKILLLTLLPALALASFSYEGYKLYQLTLKDHLQAAIVPELMSNPNYDFFTDKIALNHPVDIMVSPPAQEEFVQKLQASNIQYSIVNENIEKDISAERQRLQRSPKVPSGRITFTEFHRYNVILDYVDQLQQSYPDIVSVEEFGRSTEGRPLVLLRIGTGNANNPTIIMDGTIHAREWISPAVTSYVIQELVENPANRQLIEDINWIIVPVLNPDGYEYTFTDQRLWRKTRRIGIVCNGVDANRNFDAAWGAPGASTSECSETFMGPYVFSEPEALALAVVAEQTANLEGYLTMHSYGNWLLFSWGFTEEPVENAAELQQLGNAMSNAIYAVNGTRYTAGPTAELLYYASGTSQDWFTVIGVPLSYTVELPAGVGTGNGFIIQPERILPVSQEFWPGLVTYANHLVQRYRLKQG</sequence>
<keyword evidence="9" id="KW-0378">Hydrolase</keyword>
<evidence type="ECO:0000256" key="6">
    <source>
        <dbReference type="ARBA" id="ARBA00022670"/>
    </source>
</evidence>
<keyword evidence="10" id="KW-0862">Zinc</keyword>
<keyword evidence="11" id="KW-0482">Metalloprotease</keyword>
<evidence type="ECO:0000256" key="8">
    <source>
        <dbReference type="ARBA" id="ARBA00022729"/>
    </source>
</evidence>
<comment type="similarity">
    <text evidence="3 14">Belongs to the peptidase M14 family.</text>
</comment>
<dbReference type="Pfam" id="PF00246">
    <property type="entry name" value="Peptidase_M14"/>
    <property type="match status" value="1"/>
</dbReference>
<dbReference type="InterPro" id="IPR036990">
    <property type="entry name" value="M14A-like_propep"/>
</dbReference>
<dbReference type="GO" id="GO:0006508">
    <property type="term" value="P:proteolysis"/>
    <property type="evidence" value="ECO:0007669"/>
    <property type="project" value="UniProtKB-KW"/>
</dbReference>
<dbReference type="AlphaFoldDB" id="A0AAW1IXZ9"/>
<evidence type="ECO:0000256" key="4">
    <source>
        <dbReference type="ARBA" id="ARBA00022525"/>
    </source>
</evidence>
<comment type="function">
    <text evidence="13">Involved in the digestion of the blood meal.</text>
</comment>
<evidence type="ECO:0000256" key="9">
    <source>
        <dbReference type="ARBA" id="ARBA00022801"/>
    </source>
</evidence>
<gene>
    <name evidence="17" type="ORF">QE152_g33088</name>
</gene>
<dbReference type="PROSITE" id="PS52035">
    <property type="entry name" value="PEPTIDASE_M14"/>
    <property type="match status" value="1"/>
</dbReference>
<evidence type="ECO:0000256" key="12">
    <source>
        <dbReference type="ARBA" id="ARBA00023157"/>
    </source>
</evidence>
<keyword evidence="7" id="KW-0479">Metal-binding</keyword>
<dbReference type="SUPFAM" id="SSF53187">
    <property type="entry name" value="Zn-dependent exopeptidases"/>
    <property type="match status" value="1"/>
</dbReference>
<dbReference type="SMART" id="SM00631">
    <property type="entry name" value="Zn_pept"/>
    <property type="match status" value="1"/>
</dbReference>
<keyword evidence="4" id="KW-0964">Secreted</keyword>
<comment type="cofactor">
    <cofactor evidence="1">
        <name>Zn(2+)</name>
        <dbReference type="ChEBI" id="CHEBI:29105"/>
    </cofactor>
</comment>
<dbReference type="PRINTS" id="PR00765">
    <property type="entry name" value="CRBOXYPTASEA"/>
</dbReference>
<dbReference type="Proteomes" id="UP001458880">
    <property type="component" value="Unassembled WGS sequence"/>
</dbReference>
<feature type="domain" description="Peptidase M14" evidence="16">
    <location>
        <begin position="116"/>
        <end position="405"/>
    </location>
</feature>
<accession>A0AAW1IXZ9</accession>
<comment type="caution">
    <text evidence="17">The sequence shown here is derived from an EMBL/GenBank/DDBJ whole genome shotgun (WGS) entry which is preliminary data.</text>
</comment>
<protein>
    <submittedName>
        <fullName evidence="17">Carboxypeptidase activation peptide</fullName>
    </submittedName>
</protein>
<evidence type="ECO:0000256" key="7">
    <source>
        <dbReference type="ARBA" id="ARBA00022723"/>
    </source>
</evidence>
<keyword evidence="6" id="KW-0645">Protease</keyword>
<evidence type="ECO:0000256" key="15">
    <source>
        <dbReference type="SAM" id="SignalP"/>
    </source>
</evidence>
<evidence type="ECO:0000256" key="14">
    <source>
        <dbReference type="PROSITE-ProRule" id="PRU01379"/>
    </source>
</evidence>
<reference evidence="17 18" key="1">
    <citation type="journal article" date="2024" name="BMC Genomics">
        <title>De novo assembly and annotation of Popillia japonica's genome with initial clues to its potential as an invasive pest.</title>
        <authorList>
            <person name="Cucini C."/>
            <person name="Boschi S."/>
            <person name="Funari R."/>
            <person name="Cardaioli E."/>
            <person name="Iannotti N."/>
            <person name="Marturano G."/>
            <person name="Paoli F."/>
            <person name="Bruttini M."/>
            <person name="Carapelli A."/>
            <person name="Frati F."/>
            <person name="Nardi F."/>
        </authorList>
    </citation>
    <scope>NUCLEOTIDE SEQUENCE [LARGE SCALE GENOMIC DNA]</scope>
    <source>
        <strain evidence="17">DMR45628</strain>
    </source>
</reference>
<dbReference type="InterPro" id="IPR000834">
    <property type="entry name" value="Peptidase_M14"/>
</dbReference>
<dbReference type="EMBL" id="JASPKY010000491">
    <property type="protein sequence ID" value="KAK9695140.1"/>
    <property type="molecule type" value="Genomic_DNA"/>
</dbReference>
<feature type="active site" description="Proton donor/acceptor" evidence="14">
    <location>
        <position position="369"/>
    </location>
</feature>
<organism evidence="17 18">
    <name type="scientific">Popillia japonica</name>
    <name type="common">Japanese beetle</name>
    <dbReference type="NCBI Taxonomy" id="7064"/>
    <lineage>
        <taxon>Eukaryota</taxon>
        <taxon>Metazoa</taxon>
        <taxon>Ecdysozoa</taxon>
        <taxon>Arthropoda</taxon>
        <taxon>Hexapoda</taxon>
        <taxon>Insecta</taxon>
        <taxon>Pterygota</taxon>
        <taxon>Neoptera</taxon>
        <taxon>Endopterygota</taxon>
        <taxon>Coleoptera</taxon>
        <taxon>Polyphaga</taxon>
        <taxon>Scarabaeiformia</taxon>
        <taxon>Scarabaeidae</taxon>
        <taxon>Rutelinae</taxon>
        <taxon>Popillia</taxon>
    </lineage>
</organism>
<dbReference type="GO" id="GO:0004181">
    <property type="term" value="F:metallocarboxypeptidase activity"/>
    <property type="evidence" value="ECO:0007669"/>
    <property type="project" value="InterPro"/>
</dbReference>
<keyword evidence="18" id="KW-1185">Reference proteome</keyword>
<dbReference type="SUPFAM" id="SSF54897">
    <property type="entry name" value="Protease propeptides/inhibitors"/>
    <property type="match status" value="1"/>
</dbReference>
<keyword evidence="12" id="KW-1015">Disulfide bond</keyword>
<dbReference type="Gene3D" id="3.30.70.340">
    <property type="entry name" value="Metallocarboxypeptidase-like"/>
    <property type="match status" value="1"/>
</dbReference>
<dbReference type="InterPro" id="IPR057246">
    <property type="entry name" value="CARBOXYPEPT_ZN_1"/>
</dbReference>
<evidence type="ECO:0000256" key="2">
    <source>
        <dbReference type="ARBA" id="ARBA00004613"/>
    </source>
</evidence>
<keyword evidence="8 15" id="KW-0732">Signal</keyword>
<dbReference type="GO" id="GO:0008270">
    <property type="term" value="F:zinc ion binding"/>
    <property type="evidence" value="ECO:0007669"/>
    <property type="project" value="InterPro"/>
</dbReference>
<dbReference type="Pfam" id="PF02244">
    <property type="entry name" value="Propep_M14"/>
    <property type="match status" value="1"/>
</dbReference>
<evidence type="ECO:0000256" key="13">
    <source>
        <dbReference type="ARBA" id="ARBA00057299"/>
    </source>
</evidence>